<name>A0AC61L0I8_9EURY</name>
<organism evidence="1 2">
    <name type="scientific">Candidatus Methanogaster sp</name>
    <dbReference type="NCBI Taxonomy" id="3386292"/>
    <lineage>
        <taxon>Archaea</taxon>
        <taxon>Methanobacteriati</taxon>
        <taxon>Methanobacteriota</taxon>
        <taxon>Stenosarchaea group</taxon>
        <taxon>Methanomicrobia</taxon>
        <taxon>Methanosarcinales</taxon>
        <taxon>ANME-2 cluster</taxon>
        <taxon>Candidatus Methanogasteraceae</taxon>
        <taxon>Candidatus Methanogaster</taxon>
    </lineage>
</organism>
<comment type="caution">
    <text evidence="1">The sequence shown here is derived from an EMBL/GenBank/DDBJ whole genome shotgun (WGS) entry which is preliminary data.</text>
</comment>
<dbReference type="Proteomes" id="UP000248329">
    <property type="component" value="Unassembled WGS sequence"/>
</dbReference>
<dbReference type="EMBL" id="PQXF01000028">
    <property type="protein sequence ID" value="PXF59073.1"/>
    <property type="molecule type" value="Genomic_DNA"/>
</dbReference>
<accession>A0AC61L0I8</accession>
<sequence>MGNYLKYVRAAMKRARYEILPDDDTFYAEIPGFDGVYANGDTHESCRGELGEVLEEWVLLRVHLNLPLPVIDGVGLSIMEAV</sequence>
<gene>
    <name evidence="1" type="ORF">C4B59_12040</name>
</gene>
<reference evidence="1" key="1">
    <citation type="submission" date="2018-01" db="EMBL/GenBank/DDBJ databases">
        <authorList>
            <person name="Krukenberg V."/>
        </authorList>
    </citation>
    <scope>NUCLEOTIDE SEQUENCE</scope>
    <source>
        <strain evidence="1">E20ANME2</strain>
    </source>
</reference>
<protein>
    <submittedName>
        <fullName evidence="1">HicB family protein</fullName>
    </submittedName>
</protein>
<evidence type="ECO:0000313" key="2">
    <source>
        <dbReference type="Proteomes" id="UP000248329"/>
    </source>
</evidence>
<proteinExistence type="predicted"/>
<evidence type="ECO:0000313" key="1">
    <source>
        <dbReference type="EMBL" id="PXF59073.1"/>
    </source>
</evidence>